<proteinExistence type="predicted"/>
<feature type="non-terminal residue" evidence="2">
    <location>
        <position position="190"/>
    </location>
</feature>
<gene>
    <name evidence="2" type="ORF">AVDCRST_MAG68-3124</name>
</gene>
<evidence type="ECO:0000313" key="2">
    <source>
        <dbReference type="EMBL" id="CAA9341819.1"/>
    </source>
</evidence>
<feature type="region of interest" description="Disordered" evidence="1">
    <location>
        <begin position="1"/>
        <end position="190"/>
    </location>
</feature>
<feature type="non-terminal residue" evidence="2">
    <location>
        <position position="1"/>
    </location>
</feature>
<organism evidence="2">
    <name type="scientific">uncultured Gemmatimonadota bacterium</name>
    <dbReference type="NCBI Taxonomy" id="203437"/>
    <lineage>
        <taxon>Bacteria</taxon>
        <taxon>Pseudomonadati</taxon>
        <taxon>Gemmatimonadota</taxon>
        <taxon>environmental samples</taxon>
    </lineage>
</organism>
<protein>
    <submittedName>
        <fullName evidence="2">Uncharacterized protein</fullName>
    </submittedName>
</protein>
<evidence type="ECO:0000256" key="1">
    <source>
        <dbReference type="SAM" id="MobiDB-lite"/>
    </source>
</evidence>
<name>A0A6J4LTA1_9BACT</name>
<sequence length="190" mass="20323">ERQCDGARDGCRCGGGGRDDAGREAGAARDGAPQLVRPRPHAGTAAGAPRAAGLGAAGAELDDALGPGHLFGRRARDDGGARLPGPGGLLHVHEPPPPQRPDPRKRDRRRRPALDLARGRAGHRPPAQGRLRLHHRRRGRLADRGPRAAPGSPRGLDDPHPQRRRPGRRRCGAERCRGGRGRTRILVPRL</sequence>
<reference evidence="2" key="1">
    <citation type="submission" date="2020-02" db="EMBL/GenBank/DDBJ databases">
        <authorList>
            <person name="Meier V. D."/>
        </authorList>
    </citation>
    <scope>NUCLEOTIDE SEQUENCE</scope>
    <source>
        <strain evidence="2">AVDCRST_MAG68</strain>
    </source>
</reference>
<feature type="compositionally biased region" description="Low complexity" evidence="1">
    <location>
        <begin position="42"/>
        <end position="68"/>
    </location>
</feature>
<feature type="compositionally biased region" description="Basic and acidic residues" evidence="1">
    <location>
        <begin position="1"/>
        <end position="27"/>
    </location>
</feature>
<accession>A0A6J4LTA1</accession>
<dbReference type="AlphaFoldDB" id="A0A6J4LTA1"/>
<dbReference type="EMBL" id="CADCTW010000144">
    <property type="protein sequence ID" value="CAA9341819.1"/>
    <property type="molecule type" value="Genomic_DNA"/>
</dbReference>